<dbReference type="AlphaFoldDB" id="A0A090QQ60"/>
<dbReference type="GO" id="GO:0000976">
    <property type="term" value="F:transcription cis-regulatory region binding"/>
    <property type="evidence" value="ECO:0007669"/>
    <property type="project" value="TreeGrafter"/>
</dbReference>
<name>A0A090QQ60_9GAMM</name>
<keyword evidence="1" id="KW-0805">Transcription regulation</keyword>
<dbReference type="EMBL" id="BBMN01000004">
    <property type="protein sequence ID" value="GAL04393.1"/>
    <property type="molecule type" value="Genomic_DNA"/>
</dbReference>
<feature type="domain" description="Transcriptional regulator LacI/GalR-like sensor" evidence="4">
    <location>
        <begin position="91"/>
        <end position="250"/>
    </location>
</feature>
<evidence type="ECO:0000256" key="3">
    <source>
        <dbReference type="ARBA" id="ARBA00023163"/>
    </source>
</evidence>
<sequence length="251" mass="27719">MVKGIEQVVHRHGYDLVACSMYGNENSTAYKYIRDRMVDGAIILTHSFDDTFLKSVATEEFPLVVLDREVSAPHIYNILIDNFGGAFAATKALIAAGCKEVYYFGGPEESYDNQKRLEGYIAALGYFNIGFNSDFLIKSDFTEKTAYQQMVDLLAAGERPTAIFAGNDEMAIGIMRAAKEYGIAIPSEMKVIGFDNIQMAELMIPALTTISHQKAEMGELAAETLIKAIQGDSDLEDVKILPTKLVTRETL</sequence>
<proteinExistence type="predicted"/>
<comment type="caution">
    <text evidence="5">The sequence shown here is derived from an EMBL/GenBank/DDBJ whole genome shotgun (WGS) entry which is preliminary data.</text>
</comment>
<dbReference type="STRING" id="754436.JCM19237_1065"/>
<dbReference type="InterPro" id="IPR028082">
    <property type="entry name" value="Peripla_BP_I"/>
</dbReference>
<evidence type="ECO:0000259" key="4">
    <source>
        <dbReference type="Pfam" id="PF13377"/>
    </source>
</evidence>
<dbReference type="SUPFAM" id="SSF53822">
    <property type="entry name" value="Periplasmic binding protein-like I"/>
    <property type="match status" value="1"/>
</dbReference>
<evidence type="ECO:0000256" key="2">
    <source>
        <dbReference type="ARBA" id="ARBA00023125"/>
    </source>
</evidence>
<protein>
    <submittedName>
        <fullName evidence="5">LacI-family regulatory protein</fullName>
    </submittedName>
</protein>
<dbReference type="PANTHER" id="PTHR30146">
    <property type="entry name" value="LACI-RELATED TRANSCRIPTIONAL REPRESSOR"/>
    <property type="match status" value="1"/>
</dbReference>
<gene>
    <name evidence="5" type="ORF">JCM19237_1065</name>
</gene>
<accession>A0A090QQ60</accession>
<dbReference type="Pfam" id="PF13377">
    <property type="entry name" value="Peripla_BP_3"/>
    <property type="match status" value="1"/>
</dbReference>
<dbReference type="Gene3D" id="3.40.50.2300">
    <property type="match status" value="2"/>
</dbReference>
<keyword evidence="2" id="KW-0238">DNA-binding</keyword>
<reference evidence="5 6" key="1">
    <citation type="journal article" date="2014" name="Genome Announc.">
        <title>Draft Genome Sequences of Two Vibrionaceae Species, Vibrio ponticus C121 and Photobacterium aphoticum C119, Isolated as Coral Reef Microbiota.</title>
        <authorList>
            <person name="Al-saari N."/>
            <person name="Meirelles P.M."/>
            <person name="Mino S."/>
            <person name="Suda W."/>
            <person name="Oshima K."/>
            <person name="Hattori M."/>
            <person name="Ohkuma M."/>
            <person name="Thompson F.L."/>
            <person name="Gomez-Gil B."/>
            <person name="Sawabe T."/>
            <person name="Sawabe T."/>
        </authorList>
    </citation>
    <scope>NUCLEOTIDE SEQUENCE [LARGE SCALE GENOMIC DNA]</scope>
    <source>
        <strain evidence="5 6">JCM 19237</strain>
    </source>
</reference>
<dbReference type="Proteomes" id="UP000029227">
    <property type="component" value="Unassembled WGS sequence"/>
</dbReference>
<evidence type="ECO:0000313" key="5">
    <source>
        <dbReference type="EMBL" id="GAL04393.1"/>
    </source>
</evidence>
<dbReference type="eggNOG" id="COG1609">
    <property type="taxonomic scope" value="Bacteria"/>
</dbReference>
<organism evidence="5 6">
    <name type="scientific">Photobacterium aphoticum</name>
    <dbReference type="NCBI Taxonomy" id="754436"/>
    <lineage>
        <taxon>Bacteria</taxon>
        <taxon>Pseudomonadati</taxon>
        <taxon>Pseudomonadota</taxon>
        <taxon>Gammaproteobacteria</taxon>
        <taxon>Vibrionales</taxon>
        <taxon>Vibrionaceae</taxon>
        <taxon>Photobacterium</taxon>
    </lineage>
</organism>
<evidence type="ECO:0000313" key="6">
    <source>
        <dbReference type="Proteomes" id="UP000029227"/>
    </source>
</evidence>
<dbReference type="CDD" id="cd06267">
    <property type="entry name" value="PBP1_LacI_sugar_binding-like"/>
    <property type="match status" value="1"/>
</dbReference>
<dbReference type="InterPro" id="IPR046335">
    <property type="entry name" value="LacI/GalR-like_sensor"/>
</dbReference>
<dbReference type="GO" id="GO:0003700">
    <property type="term" value="F:DNA-binding transcription factor activity"/>
    <property type="evidence" value="ECO:0007669"/>
    <property type="project" value="TreeGrafter"/>
</dbReference>
<evidence type="ECO:0000256" key="1">
    <source>
        <dbReference type="ARBA" id="ARBA00023015"/>
    </source>
</evidence>
<dbReference type="PANTHER" id="PTHR30146:SF109">
    <property type="entry name" value="HTH-TYPE TRANSCRIPTIONAL REGULATOR GALS"/>
    <property type="match status" value="1"/>
</dbReference>
<keyword evidence="3" id="KW-0804">Transcription</keyword>